<evidence type="ECO:0000313" key="1">
    <source>
        <dbReference type="EMBL" id="GAG22159.1"/>
    </source>
</evidence>
<accession>X0VUT2</accession>
<protein>
    <submittedName>
        <fullName evidence="1">Uncharacterized protein</fullName>
    </submittedName>
</protein>
<dbReference type="AlphaFoldDB" id="X0VUT2"/>
<organism evidence="1">
    <name type="scientific">marine sediment metagenome</name>
    <dbReference type="NCBI Taxonomy" id="412755"/>
    <lineage>
        <taxon>unclassified sequences</taxon>
        <taxon>metagenomes</taxon>
        <taxon>ecological metagenomes</taxon>
    </lineage>
</organism>
<dbReference type="EMBL" id="BARS01034430">
    <property type="protein sequence ID" value="GAG22159.1"/>
    <property type="molecule type" value="Genomic_DNA"/>
</dbReference>
<name>X0VUT2_9ZZZZ</name>
<reference evidence="1" key="1">
    <citation type="journal article" date="2014" name="Front. Microbiol.">
        <title>High frequency of phylogenetically diverse reductive dehalogenase-homologous genes in deep subseafloor sedimentary metagenomes.</title>
        <authorList>
            <person name="Kawai M."/>
            <person name="Futagami T."/>
            <person name="Toyoda A."/>
            <person name="Takaki Y."/>
            <person name="Nishi S."/>
            <person name="Hori S."/>
            <person name="Arai W."/>
            <person name="Tsubouchi T."/>
            <person name="Morono Y."/>
            <person name="Uchiyama I."/>
            <person name="Ito T."/>
            <person name="Fujiyama A."/>
            <person name="Inagaki F."/>
            <person name="Takami H."/>
        </authorList>
    </citation>
    <scope>NUCLEOTIDE SEQUENCE</scope>
    <source>
        <strain evidence="1">Expedition CK06-06</strain>
    </source>
</reference>
<proteinExistence type="predicted"/>
<comment type="caution">
    <text evidence="1">The sequence shown here is derived from an EMBL/GenBank/DDBJ whole genome shotgun (WGS) entry which is preliminary data.</text>
</comment>
<gene>
    <name evidence="1" type="ORF">S01H1_53189</name>
</gene>
<sequence>MVELGMPMVDLAKKFDITPAAVSYAVQRGEKMAKEQSYQLET</sequence>